<keyword evidence="2" id="KW-1185">Reference proteome</keyword>
<organism evidence="1 2">
    <name type="scientific">Nepenthes gracilis</name>
    <name type="common">Slender pitcher plant</name>
    <dbReference type="NCBI Taxonomy" id="150966"/>
    <lineage>
        <taxon>Eukaryota</taxon>
        <taxon>Viridiplantae</taxon>
        <taxon>Streptophyta</taxon>
        <taxon>Embryophyta</taxon>
        <taxon>Tracheophyta</taxon>
        <taxon>Spermatophyta</taxon>
        <taxon>Magnoliopsida</taxon>
        <taxon>eudicotyledons</taxon>
        <taxon>Gunneridae</taxon>
        <taxon>Pentapetalae</taxon>
        <taxon>Caryophyllales</taxon>
        <taxon>Nepenthaceae</taxon>
        <taxon>Nepenthes</taxon>
    </lineage>
</organism>
<dbReference type="EMBL" id="BSYO01000005">
    <property type="protein sequence ID" value="GMH04742.1"/>
    <property type="molecule type" value="Genomic_DNA"/>
</dbReference>
<protein>
    <submittedName>
        <fullName evidence="1">Uncharacterized protein</fullName>
    </submittedName>
</protein>
<dbReference type="Proteomes" id="UP001279734">
    <property type="component" value="Unassembled WGS sequence"/>
</dbReference>
<evidence type="ECO:0000313" key="2">
    <source>
        <dbReference type="Proteomes" id="UP001279734"/>
    </source>
</evidence>
<proteinExistence type="predicted"/>
<name>A0AAD3S621_NEPGR</name>
<sequence>MYSEESALRRKYSSNFHSGKFYSGKLHTENYTSVKVHPGRKYSSKIHSGKLRTSAVEISNAFDVLQSYKKDASESAGQGISLARDREGLAPDLVIPQWSNRRDDEQQLNPSCDHLPHCCRPDLGSAPRGLENKDANFGNAPTSRPDIISEFSSAPIHDEAIVSAPMLQYDPTIVPVLNSGKPPANVESDIANMKGTECADSNSKEATHLPVDDCVQILNDRP</sequence>
<comment type="caution">
    <text evidence="1">The sequence shown here is derived from an EMBL/GenBank/DDBJ whole genome shotgun (WGS) entry which is preliminary data.</text>
</comment>
<dbReference type="AlphaFoldDB" id="A0AAD3S621"/>
<reference evidence="1" key="1">
    <citation type="submission" date="2023-05" db="EMBL/GenBank/DDBJ databases">
        <title>Nepenthes gracilis genome sequencing.</title>
        <authorList>
            <person name="Fukushima K."/>
        </authorList>
    </citation>
    <scope>NUCLEOTIDE SEQUENCE</scope>
    <source>
        <strain evidence="1">SING2019-196</strain>
    </source>
</reference>
<evidence type="ECO:0000313" key="1">
    <source>
        <dbReference type="EMBL" id="GMH04742.1"/>
    </source>
</evidence>
<gene>
    <name evidence="1" type="ORF">Nepgr_006582</name>
</gene>
<accession>A0AAD3S621</accession>